<dbReference type="Gene3D" id="3.90.1720.10">
    <property type="entry name" value="endopeptidase domain like (from Nostoc punctiforme)"/>
    <property type="match status" value="1"/>
</dbReference>
<keyword evidence="3" id="KW-1185">Reference proteome</keyword>
<dbReference type="Pfam" id="PF05708">
    <property type="entry name" value="Peptidase_C92"/>
    <property type="match status" value="1"/>
</dbReference>
<evidence type="ECO:0000313" key="2">
    <source>
        <dbReference type="EMBL" id="MBD7959648.1"/>
    </source>
</evidence>
<dbReference type="SUPFAM" id="SSF54001">
    <property type="entry name" value="Cysteine proteinases"/>
    <property type="match status" value="1"/>
</dbReference>
<dbReference type="EMBL" id="JACSQK010000002">
    <property type="protein sequence ID" value="MBD7959648.1"/>
    <property type="molecule type" value="Genomic_DNA"/>
</dbReference>
<dbReference type="InterPro" id="IPR024453">
    <property type="entry name" value="Peptidase_C92"/>
</dbReference>
<sequence>MLRTAHNTVTLVAVFFCTASVAQLPTLPPQAQAGDLIFRTGTEGVSHAVMAIDQGLYSHVGVLIGNAARWQVLHATPAERPSSPDAVVLDELSFYLHPQRASAFQVFHVRAASAQQRQRAVDWALAQKGRRFHMLDPSQGTYCTTLAWDAWAHAGITLPVQRTQLALPLLSGTYLLPSALAASPRLQALPAQPATSKP</sequence>
<proteinExistence type="predicted"/>
<evidence type="ECO:0008006" key="4">
    <source>
        <dbReference type="Google" id="ProtNLM"/>
    </source>
</evidence>
<protein>
    <recommendedName>
        <fullName evidence="4">Permuted papain-like amidase YaeF/Yiix C92 family enzyme</fullName>
    </recommendedName>
</protein>
<dbReference type="Proteomes" id="UP000634919">
    <property type="component" value="Unassembled WGS sequence"/>
</dbReference>
<keyword evidence="1" id="KW-0732">Signal</keyword>
<comment type="caution">
    <text evidence="2">The sequence shown here is derived from an EMBL/GenBank/DDBJ whole genome shotgun (WGS) entry which is preliminary data.</text>
</comment>
<gene>
    <name evidence="2" type="ORF">H9646_04065</name>
</gene>
<evidence type="ECO:0000313" key="3">
    <source>
        <dbReference type="Proteomes" id="UP000634919"/>
    </source>
</evidence>
<feature type="chain" id="PRO_5045087310" description="Permuted papain-like amidase YaeF/Yiix C92 family enzyme" evidence="1">
    <location>
        <begin position="23"/>
        <end position="198"/>
    </location>
</feature>
<feature type="signal peptide" evidence="1">
    <location>
        <begin position="1"/>
        <end position="22"/>
    </location>
</feature>
<accession>A0ABR8S845</accession>
<reference evidence="2 3" key="1">
    <citation type="submission" date="2020-08" db="EMBL/GenBank/DDBJ databases">
        <title>A Genomic Blueprint of the Chicken Gut Microbiome.</title>
        <authorList>
            <person name="Gilroy R."/>
            <person name="Ravi A."/>
            <person name="Getino M."/>
            <person name="Pursley I."/>
            <person name="Horton D.L."/>
            <person name="Alikhan N.-F."/>
            <person name="Baker D."/>
            <person name="Gharbi K."/>
            <person name="Hall N."/>
            <person name="Watson M."/>
            <person name="Adriaenssens E.M."/>
            <person name="Foster-Nyarko E."/>
            <person name="Jarju S."/>
            <person name="Secka A."/>
            <person name="Antonio M."/>
            <person name="Oren A."/>
            <person name="Chaudhuri R."/>
            <person name="La Ragione R.M."/>
            <person name="Hildebrand F."/>
            <person name="Pallen M.J."/>
        </authorList>
    </citation>
    <scope>NUCLEOTIDE SEQUENCE [LARGE SCALE GENOMIC DNA]</scope>
    <source>
        <strain evidence="2 3">Sa2CVA6</strain>
    </source>
</reference>
<organism evidence="2 3">
    <name type="scientific">Comamonas avium</name>
    <dbReference type="NCBI Taxonomy" id="2762231"/>
    <lineage>
        <taxon>Bacteria</taxon>
        <taxon>Pseudomonadati</taxon>
        <taxon>Pseudomonadota</taxon>
        <taxon>Betaproteobacteria</taxon>
        <taxon>Burkholderiales</taxon>
        <taxon>Comamonadaceae</taxon>
        <taxon>Comamonas</taxon>
    </lineage>
</organism>
<name>A0ABR8S845_9BURK</name>
<evidence type="ECO:0000256" key="1">
    <source>
        <dbReference type="SAM" id="SignalP"/>
    </source>
</evidence>
<dbReference type="InterPro" id="IPR038765">
    <property type="entry name" value="Papain-like_cys_pep_sf"/>
</dbReference>